<sequence>MEQSTVCPWCQTEITWDEETGPENVCPYCENELGDYRTLNVEIERDDDAEDGSGGDGAKSARAEGAAIRSRLSDDMDMDSFRPVNLRLIALEGKLEAILNEQLEVPECPSCREYMIEAGTQTVGAAGWEPAVPPAVKRAILPAPFRLVWYICPNCHHAHSRLAPDDRERLLGNLEGED</sequence>
<proteinExistence type="predicted"/>
<evidence type="ECO:0000256" key="1">
    <source>
        <dbReference type="SAM" id="MobiDB-lite"/>
    </source>
</evidence>
<dbReference type="EMBL" id="CAJRAY010000077">
    <property type="protein sequence ID" value="CAG5090606.1"/>
    <property type="molecule type" value="Genomic_DNA"/>
</dbReference>
<comment type="caution">
    <text evidence="2">The sequence shown here is derived from an EMBL/GenBank/DDBJ whole genome shotgun (WGS) entry which is preliminary data.</text>
</comment>
<reference evidence="2 3" key="1">
    <citation type="submission" date="2021-04" db="EMBL/GenBank/DDBJ databases">
        <authorList>
            <person name="Rakotoarivonina H."/>
        </authorList>
    </citation>
    <scope>NUCLEOTIDE SEQUENCE [LARGE SCALE GENOMIC DNA]</scope>
    <source>
        <strain evidence="2 3">XE</strain>
    </source>
</reference>
<protein>
    <submittedName>
        <fullName evidence="2">Uncharacterized protein</fullName>
    </submittedName>
</protein>
<organism evidence="2 3">
    <name type="scientific">Thermobacillus xylanilyticus</name>
    <dbReference type="NCBI Taxonomy" id="76633"/>
    <lineage>
        <taxon>Bacteria</taxon>
        <taxon>Bacillati</taxon>
        <taxon>Bacillota</taxon>
        <taxon>Bacilli</taxon>
        <taxon>Bacillales</taxon>
        <taxon>Paenibacillaceae</taxon>
        <taxon>Thermobacillus</taxon>
    </lineage>
</organism>
<accession>A0ABN7S7Z2</accession>
<feature type="region of interest" description="Disordered" evidence="1">
    <location>
        <begin position="46"/>
        <end position="65"/>
    </location>
</feature>
<dbReference type="RefSeq" id="WP_015254039.1">
    <property type="nucleotide sequence ID" value="NZ_CAJRAY010000077.1"/>
</dbReference>
<name>A0ABN7S7Z2_THEXY</name>
<keyword evidence="3" id="KW-1185">Reference proteome</keyword>
<evidence type="ECO:0000313" key="3">
    <source>
        <dbReference type="Proteomes" id="UP000681526"/>
    </source>
</evidence>
<gene>
    <name evidence="2" type="primary">txxe 2908</name>
    <name evidence="2" type="ORF">TXXE_14340</name>
</gene>
<evidence type="ECO:0000313" key="2">
    <source>
        <dbReference type="EMBL" id="CAG5090606.1"/>
    </source>
</evidence>
<dbReference type="Proteomes" id="UP000681526">
    <property type="component" value="Unassembled WGS sequence"/>
</dbReference>